<dbReference type="GO" id="GO:0005829">
    <property type="term" value="C:cytosol"/>
    <property type="evidence" value="ECO:0007669"/>
    <property type="project" value="TreeGrafter"/>
</dbReference>
<keyword evidence="3" id="KW-1185">Reference proteome</keyword>
<organism evidence="2 3">
    <name type="scientific">Arthrobacter crusticola</name>
    <dbReference type="NCBI Taxonomy" id="2547960"/>
    <lineage>
        <taxon>Bacteria</taxon>
        <taxon>Bacillati</taxon>
        <taxon>Actinomycetota</taxon>
        <taxon>Actinomycetes</taxon>
        <taxon>Micrococcales</taxon>
        <taxon>Micrococcaceae</taxon>
        <taxon>Arthrobacter</taxon>
    </lineage>
</organism>
<dbReference type="InterPro" id="IPR035959">
    <property type="entry name" value="RutC-like_sf"/>
</dbReference>
<dbReference type="NCBIfam" id="TIGR00004">
    <property type="entry name" value="Rid family detoxifying hydrolase"/>
    <property type="match status" value="1"/>
</dbReference>
<comment type="similarity">
    <text evidence="1">Belongs to the RutC family.</text>
</comment>
<dbReference type="Gene3D" id="3.30.1330.40">
    <property type="entry name" value="RutC-like"/>
    <property type="match status" value="1"/>
</dbReference>
<dbReference type="AlphaFoldDB" id="A0A4R5TVS4"/>
<dbReference type="SUPFAM" id="SSF55298">
    <property type="entry name" value="YjgF-like"/>
    <property type="match status" value="1"/>
</dbReference>
<dbReference type="PANTHER" id="PTHR11803">
    <property type="entry name" value="2-IMINOBUTANOATE/2-IMINOPROPANOATE DEAMINASE RIDA"/>
    <property type="match status" value="1"/>
</dbReference>
<proteinExistence type="inferred from homology"/>
<dbReference type="InterPro" id="IPR006056">
    <property type="entry name" value="RidA"/>
</dbReference>
<gene>
    <name evidence="2" type="ORF">E2F48_07765</name>
</gene>
<evidence type="ECO:0000256" key="1">
    <source>
        <dbReference type="ARBA" id="ARBA00010552"/>
    </source>
</evidence>
<dbReference type="OrthoDB" id="8684161at2"/>
<evidence type="ECO:0008006" key="4">
    <source>
        <dbReference type="Google" id="ProtNLM"/>
    </source>
</evidence>
<dbReference type="Pfam" id="PF01042">
    <property type="entry name" value="Ribonuc_L-PSP"/>
    <property type="match status" value="1"/>
</dbReference>
<name>A0A4R5TVS4_9MICC</name>
<accession>A0A4R5TVS4</accession>
<dbReference type="EMBL" id="SMTK01000003">
    <property type="protein sequence ID" value="TDK25178.1"/>
    <property type="molecule type" value="Genomic_DNA"/>
</dbReference>
<protein>
    <recommendedName>
        <fullName evidence="4">RidA family protein</fullName>
    </recommendedName>
</protein>
<dbReference type="CDD" id="cd00448">
    <property type="entry name" value="YjgF_YER057c_UK114_family"/>
    <property type="match status" value="1"/>
</dbReference>
<dbReference type="Proteomes" id="UP000295411">
    <property type="component" value="Unassembled WGS sequence"/>
</dbReference>
<evidence type="ECO:0000313" key="3">
    <source>
        <dbReference type="Proteomes" id="UP000295411"/>
    </source>
</evidence>
<sequence length="133" mass="13515">MTYTSNASITSISTPGAPAAIGAYSQAVRVGDLVFVSGQLPVDPSTGRLAGPGVADEAAQSLRNAEAILEAAGTTMDRVVKTTVLLADIGDFDAVNEIYGRFFTGAVLPARATYAVAGLPKGARVEIEMVAAA</sequence>
<dbReference type="GO" id="GO:0019239">
    <property type="term" value="F:deaminase activity"/>
    <property type="evidence" value="ECO:0007669"/>
    <property type="project" value="TreeGrafter"/>
</dbReference>
<reference evidence="2 3" key="1">
    <citation type="submission" date="2019-03" db="EMBL/GenBank/DDBJ databases">
        <title>Arthrobacter sp. nov., an bacterium isolated from biocrust in Mu Us Desert.</title>
        <authorList>
            <person name="Lixiong L."/>
        </authorList>
    </citation>
    <scope>NUCLEOTIDE SEQUENCE [LARGE SCALE GENOMIC DNA]</scope>
    <source>
        <strain evidence="2 3">SLN-3</strain>
    </source>
</reference>
<comment type="caution">
    <text evidence="2">The sequence shown here is derived from an EMBL/GenBank/DDBJ whole genome shotgun (WGS) entry which is preliminary data.</text>
</comment>
<dbReference type="RefSeq" id="WP_133403456.1">
    <property type="nucleotide sequence ID" value="NZ_SMTK01000003.1"/>
</dbReference>
<dbReference type="PANTHER" id="PTHR11803:SF39">
    <property type="entry name" value="2-IMINOBUTANOATE_2-IMINOPROPANOATE DEAMINASE"/>
    <property type="match status" value="1"/>
</dbReference>
<dbReference type="InterPro" id="IPR006175">
    <property type="entry name" value="YjgF/YER057c/UK114"/>
</dbReference>
<dbReference type="PROSITE" id="PS01094">
    <property type="entry name" value="UPF0076"/>
    <property type="match status" value="1"/>
</dbReference>
<dbReference type="FunFam" id="3.30.1330.40:FF:000001">
    <property type="entry name" value="L-PSP family endoribonuclease"/>
    <property type="match status" value="1"/>
</dbReference>
<dbReference type="InterPro" id="IPR019897">
    <property type="entry name" value="RidA_CS"/>
</dbReference>
<evidence type="ECO:0000313" key="2">
    <source>
        <dbReference type="EMBL" id="TDK25178.1"/>
    </source>
</evidence>